<evidence type="ECO:0000313" key="2">
    <source>
        <dbReference type="Proteomes" id="UP000032360"/>
    </source>
</evidence>
<dbReference type="EMBL" id="JXYS01000102">
    <property type="protein sequence ID" value="KJF16031.1"/>
    <property type="molecule type" value="Genomic_DNA"/>
</dbReference>
<name>A0A0D8HG34_9ACTN</name>
<organism evidence="1 2">
    <name type="scientific">Acidithrix ferrooxidans</name>
    <dbReference type="NCBI Taxonomy" id="1280514"/>
    <lineage>
        <taxon>Bacteria</taxon>
        <taxon>Bacillati</taxon>
        <taxon>Actinomycetota</taxon>
        <taxon>Acidimicrobiia</taxon>
        <taxon>Acidimicrobiales</taxon>
        <taxon>Acidimicrobiaceae</taxon>
        <taxon>Acidithrix</taxon>
    </lineage>
</organism>
<comment type="caution">
    <text evidence="1">The sequence shown here is derived from an EMBL/GenBank/DDBJ whole genome shotgun (WGS) entry which is preliminary data.</text>
</comment>
<gene>
    <name evidence="1" type="ORF">AXFE_31050</name>
</gene>
<dbReference type="Proteomes" id="UP000032360">
    <property type="component" value="Unassembled WGS sequence"/>
</dbReference>
<dbReference type="AlphaFoldDB" id="A0A0D8HG34"/>
<keyword evidence="2" id="KW-1185">Reference proteome</keyword>
<reference evidence="1 2" key="1">
    <citation type="submission" date="2015-01" db="EMBL/GenBank/DDBJ databases">
        <title>Draft genome of the acidophilic iron oxidizer Acidithrix ferrooxidans strain Py-F3.</title>
        <authorList>
            <person name="Poehlein A."/>
            <person name="Eisen S."/>
            <person name="Schloemann M."/>
            <person name="Johnson B.D."/>
            <person name="Daniel R."/>
            <person name="Muehling M."/>
        </authorList>
    </citation>
    <scope>NUCLEOTIDE SEQUENCE [LARGE SCALE GENOMIC DNA]</scope>
    <source>
        <strain evidence="1 2">Py-F3</strain>
    </source>
</reference>
<accession>A0A0D8HG34</accession>
<protein>
    <submittedName>
        <fullName evidence="1">Uncharacterized protein</fullName>
    </submittedName>
</protein>
<sequence length="69" mass="8105">MSHPRNKVQLSLFIRLAQLTVALYRQLSYRNGFYISKNEAKHDVLILLTRFCKRLPRANSPPFANRFAI</sequence>
<proteinExistence type="predicted"/>
<evidence type="ECO:0000313" key="1">
    <source>
        <dbReference type="EMBL" id="KJF16031.1"/>
    </source>
</evidence>